<dbReference type="Gene3D" id="3.30.1200.10">
    <property type="entry name" value="YggU-like"/>
    <property type="match status" value="1"/>
</dbReference>
<name>A0A847D2A1_9BACT</name>
<dbReference type="Proteomes" id="UP000545876">
    <property type="component" value="Unassembled WGS sequence"/>
</dbReference>
<dbReference type="PANTHER" id="PTHR13420">
    <property type="entry name" value="UPF0235 PROTEIN C15ORF40"/>
    <property type="match status" value="1"/>
</dbReference>
<accession>A0A847D2A1</accession>
<dbReference type="EMBL" id="JAAZBX010000010">
    <property type="protein sequence ID" value="NLD25570.1"/>
    <property type="molecule type" value="Genomic_DNA"/>
</dbReference>
<dbReference type="GO" id="GO:0005737">
    <property type="term" value="C:cytoplasm"/>
    <property type="evidence" value="ECO:0007669"/>
    <property type="project" value="TreeGrafter"/>
</dbReference>
<reference evidence="2 3" key="1">
    <citation type="journal article" date="2020" name="Biotechnol. Biofuels">
        <title>New insights from the biogas microbiome by comprehensive genome-resolved metagenomics of nearly 1600 species originating from multiple anaerobic digesters.</title>
        <authorList>
            <person name="Campanaro S."/>
            <person name="Treu L."/>
            <person name="Rodriguez-R L.M."/>
            <person name="Kovalovszki A."/>
            <person name="Ziels R.M."/>
            <person name="Maus I."/>
            <person name="Zhu X."/>
            <person name="Kougias P.G."/>
            <person name="Basile A."/>
            <person name="Luo G."/>
            <person name="Schluter A."/>
            <person name="Konstantinidis K.T."/>
            <person name="Angelidaki I."/>
        </authorList>
    </citation>
    <scope>NUCLEOTIDE SEQUENCE [LARGE SCALE GENOMIC DNA]</scope>
    <source>
        <strain evidence="2">AS06rmzACSIP_65</strain>
    </source>
</reference>
<evidence type="ECO:0000313" key="2">
    <source>
        <dbReference type="EMBL" id="NLD25570.1"/>
    </source>
</evidence>
<gene>
    <name evidence="2" type="ORF">GX656_02925</name>
</gene>
<dbReference type="SMART" id="SM01152">
    <property type="entry name" value="DUF167"/>
    <property type="match status" value="1"/>
</dbReference>
<comment type="similarity">
    <text evidence="1">Belongs to the UPF0235 family.</text>
</comment>
<evidence type="ECO:0000256" key="1">
    <source>
        <dbReference type="ARBA" id="ARBA00010364"/>
    </source>
</evidence>
<dbReference type="AlphaFoldDB" id="A0A847D2A1"/>
<comment type="caution">
    <text evidence="2">The sequence shown here is derived from an EMBL/GenBank/DDBJ whole genome shotgun (WGS) entry which is preliminary data.</text>
</comment>
<protein>
    <submittedName>
        <fullName evidence="2">DUF167 domain-containing protein</fullName>
    </submittedName>
</protein>
<dbReference type="InterPro" id="IPR036591">
    <property type="entry name" value="YggU-like_sf"/>
</dbReference>
<dbReference type="PANTHER" id="PTHR13420:SF7">
    <property type="entry name" value="UPF0235 PROTEIN C15ORF40"/>
    <property type="match status" value="1"/>
</dbReference>
<evidence type="ECO:0000313" key="3">
    <source>
        <dbReference type="Proteomes" id="UP000545876"/>
    </source>
</evidence>
<organism evidence="2 3">
    <name type="scientific">Candidatus Dojkabacteria bacterium</name>
    <dbReference type="NCBI Taxonomy" id="2099670"/>
    <lineage>
        <taxon>Bacteria</taxon>
        <taxon>Candidatus Dojkabacteria</taxon>
    </lineage>
</organism>
<dbReference type="Pfam" id="PF02594">
    <property type="entry name" value="DUF167"/>
    <property type="match status" value="1"/>
</dbReference>
<dbReference type="NCBIfam" id="TIGR00251">
    <property type="entry name" value="DUF167 family protein"/>
    <property type="match status" value="1"/>
</dbReference>
<proteinExistence type="inferred from homology"/>
<dbReference type="InterPro" id="IPR003746">
    <property type="entry name" value="DUF167"/>
</dbReference>
<sequence>MTIQIKVKTKQQESKVLQTGDFEYTVWVKALPDKNKANKEIVSLLAKHFSVNRDEIQIKTGKTSSRKTILIKEE</sequence>
<dbReference type="SUPFAM" id="SSF69786">
    <property type="entry name" value="YggU-like"/>
    <property type="match status" value="1"/>
</dbReference>